<dbReference type="RefSeq" id="WP_015896718.1">
    <property type="nucleotide sequence ID" value="NC_012483.1"/>
</dbReference>
<reference evidence="1 2" key="1">
    <citation type="journal article" date="2009" name="Appl. Environ. Microbiol.">
        <title>Three genomes from the phylum Acidobacteria provide insight into the lifestyles of these microorganisms in soils.</title>
        <authorList>
            <person name="Ward N.L."/>
            <person name="Challacombe J.F."/>
            <person name="Janssen P.H."/>
            <person name="Henrissat B."/>
            <person name="Coutinho P.M."/>
            <person name="Wu M."/>
            <person name="Xie G."/>
            <person name="Haft D.H."/>
            <person name="Sait M."/>
            <person name="Badger J."/>
            <person name="Barabote R.D."/>
            <person name="Bradley B."/>
            <person name="Brettin T.S."/>
            <person name="Brinkac L.M."/>
            <person name="Bruce D."/>
            <person name="Creasy T."/>
            <person name="Daugherty S.C."/>
            <person name="Davidsen T.M."/>
            <person name="DeBoy R.T."/>
            <person name="Detter J.C."/>
            <person name="Dodson R.J."/>
            <person name="Durkin A.S."/>
            <person name="Ganapathy A."/>
            <person name="Gwinn-Giglio M."/>
            <person name="Han C.S."/>
            <person name="Khouri H."/>
            <person name="Kiss H."/>
            <person name="Kothari S.P."/>
            <person name="Madupu R."/>
            <person name="Nelson K.E."/>
            <person name="Nelson W.C."/>
            <person name="Paulsen I."/>
            <person name="Penn K."/>
            <person name="Ren Q."/>
            <person name="Rosovitz M.J."/>
            <person name="Selengut J.D."/>
            <person name="Shrivastava S."/>
            <person name="Sullivan S.A."/>
            <person name="Tapia R."/>
            <person name="Thompson L.S."/>
            <person name="Watkins K.L."/>
            <person name="Yang Q."/>
            <person name="Yu C."/>
            <person name="Zafar N."/>
            <person name="Zhou L."/>
            <person name="Kuske C.R."/>
        </authorList>
    </citation>
    <scope>NUCLEOTIDE SEQUENCE [LARGE SCALE GENOMIC DNA]</scope>
    <source>
        <strain evidence="2">ATCC 51196 / DSM 11244 / BCRC 80197 / JCM 7670 / NBRC 15755 / NCIMB 13165 / 161</strain>
    </source>
</reference>
<gene>
    <name evidence="1" type="ordered locus">ACP_1592</name>
</gene>
<evidence type="ECO:0000313" key="1">
    <source>
        <dbReference type="EMBL" id="ACO33778.1"/>
    </source>
</evidence>
<dbReference type="AlphaFoldDB" id="C1F6T4"/>
<accession>C1F6T4</accession>
<dbReference type="EMBL" id="CP001472">
    <property type="protein sequence ID" value="ACO33778.1"/>
    <property type="molecule type" value="Genomic_DNA"/>
</dbReference>
<keyword evidence="2" id="KW-1185">Reference proteome</keyword>
<dbReference type="InParanoid" id="C1F6T4"/>
<name>C1F6T4_ACIC5</name>
<evidence type="ECO:0000313" key="2">
    <source>
        <dbReference type="Proteomes" id="UP000002207"/>
    </source>
</evidence>
<sequence length="136" mass="14803">MIGITSECRGIVVFDFNALPQEISIREGESAIQIAPSLRLGIPAILTALQPLPARSAGEHTHLDRILDENYRIAYSPQVVTLDLHPQFVLFKPAVGLSGVVDPIPAKEPVQYRATRIVLNGYIGLFSPVEDVSMNG</sequence>
<proteinExistence type="predicted"/>
<protein>
    <submittedName>
        <fullName evidence="1">Uncharacterized protein</fullName>
    </submittedName>
</protein>
<dbReference type="HOGENOM" id="CLU_1870907_0_0_0"/>
<dbReference type="KEGG" id="aca:ACP_1592"/>
<organism evidence="1 2">
    <name type="scientific">Acidobacterium capsulatum (strain ATCC 51196 / DSM 11244 / BCRC 80197 / JCM 7670 / NBRC 15755 / NCIMB 13165 / 161)</name>
    <dbReference type="NCBI Taxonomy" id="240015"/>
    <lineage>
        <taxon>Bacteria</taxon>
        <taxon>Pseudomonadati</taxon>
        <taxon>Acidobacteriota</taxon>
        <taxon>Terriglobia</taxon>
        <taxon>Terriglobales</taxon>
        <taxon>Acidobacteriaceae</taxon>
        <taxon>Acidobacterium</taxon>
    </lineage>
</organism>
<dbReference type="Proteomes" id="UP000002207">
    <property type="component" value="Chromosome"/>
</dbReference>